<keyword evidence="3" id="KW-1185">Reference proteome</keyword>
<comment type="caution">
    <text evidence="2">The sequence shown here is derived from an EMBL/GenBank/DDBJ whole genome shotgun (WGS) entry which is preliminary data.</text>
</comment>
<dbReference type="RefSeq" id="WP_207274556.1">
    <property type="nucleotide sequence ID" value="NZ_JAFMPK010000027.1"/>
</dbReference>
<name>A0ABS3I935_9MICO</name>
<gene>
    <name evidence="2" type="ORF">J0911_06000</name>
</gene>
<evidence type="ECO:0000313" key="2">
    <source>
        <dbReference type="EMBL" id="MBO0608582.1"/>
    </source>
</evidence>
<protein>
    <submittedName>
        <fullName evidence="2">Uncharacterized protein</fullName>
    </submittedName>
</protein>
<reference evidence="3" key="1">
    <citation type="submission" date="2023-07" db="EMBL/GenBank/DDBJ databases">
        <title>Myceligenerans salitolerans sp. nov., a halotolerant actinomycete isolated from a salt lake in Xinjiang, China.</title>
        <authorList>
            <person name="Guan T."/>
        </authorList>
    </citation>
    <scope>NUCLEOTIDE SEQUENCE [LARGE SCALE GENOMIC DNA]</scope>
    <source>
        <strain evidence="3">XHU 5031</strain>
    </source>
</reference>
<proteinExistence type="predicted"/>
<feature type="region of interest" description="Disordered" evidence="1">
    <location>
        <begin position="51"/>
        <end position="70"/>
    </location>
</feature>
<dbReference type="Proteomes" id="UP000664617">
    <property type="component" value="Unassembled WGS sequence"/>
</dbReference>
<evidence type="ECO:0000256" key="1">
    <source>
        <dbReference type="SAM" id="MobiDB-lite"/>
    </source>
</evidence>
<dbReference type="EMBL" id="JAFMPK010000027">
    <property type="protein sequence ID" value="MBO0608582.1"/>
    <property type="molecule type" value="Genomic_DNA"/>
</dbReference>
<sequence>MVPFDSGVALYRPSTGLAAGVFRWVEDDVSYMLSDADADLETFKELARSLEPISRDDPRPAPYRRLRRCQ</sequence>
<evidence type="ECO:0000313" key="3">
    <source>
        <dbReference type="Proteomes" id="UP000664617"/>
    </source>
</evidence>
<organism evidence="2 3">
    <name type="scientific">Myceligenerans salitolerans</name>
    <dbReference type="NCBI Taxonomy" id="1230528"/>
    <lineage>
        <taxon>Bacteria</taxon>
        <taxon>Bacillati</taxon>
        <taxon>Actinomycetota</taxon>
        <taxon>Actinomycetes</taxon>
        <taxon>Micrococcales</taxon>
        <taxon>Promicromonosporaceae</taxon>
        <taxon>Myceligenerans</taxon>
    </lineage>
</organism>
<accession>A0ABS3I935</accession>